<dbReference type="EMBL" id="CM034409">
    <property type="protein sequence ID" value="KAJ0171839.1"/>
    <property type="molecule type" value="Genomic_DNA"/>
</dbReference>
<evidence type="ECO:0000313" key="1">
    <source>
        <dbReference type="EMBL" id="KAJ0171839.1"/>
    </source>
</evidence>
<keyword evidence="2" id="KW-1185">Reference proteome</keyword>
<dbReference type="Proteomes" id="UP000824533">
    <property type="component" value="Linkage Group LG23"/>
</dbReference>
<evidence type="ECO:0000313" key="2">
    <source>
        <dbReference type="Proteomes" id="UP000824533"/>
    </source>
</evidence>
<protein>
    <submittedName>
        <fullName evidence="1">Uncharacterized protein</fullName>
    </submittedName>
</protein>
<accession>A0ACC1CJT0</accession>
<proteinExistence type="predicted"/>
<reference evidence="1 2" key="1">
    <citation type="journal article" date="2021" name="Front. Genet.">
        <title>Chromosome-Level Genome Assembly Reveals Significant Gene Expansion in the Toll and IMD Signaling Pathways of Dendrolimus kikuchii.</title>
        <authorList>
            <person name="Zhou J."/>
            <person name="Wu P."/>
            <person name="Xiong Z."/>
            <person name="Liu N."/>
            <person name="Zhao N."/>
            <person name="Ji M."/>
            <person name="Qiu Y."/>
            <person name="Yang B."/>
        </authorList>
    </citation>
    <scope>NUCLEOTIDE SEQUENCE [LARGE SCALE GENOMIC DNA]</scope>
    <source>
        <strain evidence="1">Ann1</strain>
    </source>
</reference>
<organism evidence="1 2">
    <name type="scientific">Dendrolimus kikuchii</name>
    <dbReference type="NCBI Taxonomy" id="765133"/>
    <lineage>
        <taxon>Eukaryota</taxon>
        <taxon>Metazoa</taxon>
        <taxon>Ecdysozoa</taxon>
        <taxon>Arthropoda</taxon>
        <taxon>Hexapoda</taxon>
        <taxon>Insecta</taxon>
        <taxon>Pterygota</taxon>
        <taxon>Neoptera</taxon>
        <taxon>Endopterygota</taxon>
        <taxon>Lepidoptera</taxon>
        <taxon>Glossata</taxon>
        <taxon>Ditrysia</taxon>
        <taxon>Bombycoidea</taxon>
        <taxon>Lasiocampidae</taxon>
        <taxon>Dendrolimus</taxon>
    </lineage>
</organism>
<sequence length="863" mass="98465">MNSNKSGIMSVVASTIFILLINIQNINTQTEYTTKTAITETTINDLNHSLNDTLNRSTRSRNNSQDDLNLDRDDALSVKVFKDKPVDILESTSKITMPVESYPSQNYSKVDVDNIEKEDASTAKFLKYKPVKPLESASKVIMPIKSYPLNEILKEFNRKNTTEGLKHPVENLTDNLTKKIPNRSVYRKSNIRAHVQYDEVTGEVMSGDHPCHRQCEEGEEPMVCYYHFNLEWYQTMSKACYDCPYNASDCLRPDCIPADGMNRPLNVVNRKMPGPAIEVCQHDRVIVDVENDLMTEGTTVHWHGQHQKGTPYMDGTPYITQCPILPESTFRYQFNATLPGTHFWHSHSGMQRADGAAGAFVVRQPKSQDPHGKLYDYDRSEHVMIVTDWIHELSVGMFTDHHHSIGDNKPPTLLINGVGRFKVFNNDTVKPLYMQAARFNVEQGYKYRFRVINAEFLNCPIEMSVDGHNITVIASDGHDLEPITATSLVTYAGERFDFILEASQEIDNYWIRFRGLMDCDEVFTRAKQVGVLHYEGAMEVEPPGDPTWYELHNEGLQLNALNKGEEEDETISVAEMRSLDGYDDRLKEVADYQFYVAYDFYAKNNSHFHRSPYYGYYQVPAKSNRLYTPQLNHISMKLPSSPLMLSRPSMNNFCNASSIDKSCKEGYCECSHVLAVKLNSIVEVIILDEGVTFDANHPFHLHGHSFRVVGLRRLNNETTIEEIQEFDRKGLLKRNLKNAPIKDTVTVPDGGYTVIRFKADNPGYWLFHCHIEFHVEIGMALVFKVGEHKDMVPIPKDFPTCGNYMPENMLELATEKPKPESAITLSHWWPVVVVNNNTFSSASMSCLSIYLLLFSIWILNGKT</sequence>
<gene>
    <name evidence="1" type="ORF">K1T71_012602</name>
</gene>
<name>A0ACC1CJT0_9NEOP</name>
<comment type="caution">
    <text evidence="1">The sequence shown here is derived from an EMBL/GenBank/DDBJ whole genome shotgun (WGS) entry which is preliminary data.</text>
</comment>